<evidence type="ECO:0000256" key="1">
    <source>
        <dbReference type="SAM" id="Phobius"/>
    </source>
</evidence>
<protein>
    <submittedName>
        <fullName evidence="3">Uncharacterized protein</fullName>
    </submittedName>
</protein>
<comment type="caution">
    <text evidence="3">The sequence shown here is derived from an EMBL/GenBank/DDBJ whole genome shotgun (WGS) entry which is preliminary data.</text>
</comment>
<accession>A0ABX1LWH8</accession>
<keyword evidence="2" id="KW-0732">Signal</keyword>
<feature type="signal peptide" evidence="2">
    <location>
        <begin position="1"/>
        <end position="26"/>
    </location>
</feature>
<feature type="transmembrane region" description="Helical" evidence="1">
    <location>
        <begin position="42"/>
        <end position="59"/>
    </location>
</feature>
<feature type="chain" id="PRO_5047308248" evidence="2">
    <location>
        <begin position="27"/>
        <end position="62"/>
    </location>
</feature>
<evidence type="ECO:0000256" key="2">
    <source>
        <dbReference type="SAM" id="SignalP"/>
    </source>
</evidence>
<evidence type="ECO:0000313" key="4">
    <source>
        <dbReference type="Proteomes" id="UP000738376"/>
    </source>
</evidence>
<name>A0ABX1LWH8_9CYAN</name>
<keyword evidence="1" id="KW-0472">Membrane</keyword>
<dbReference type="Proteomes" id="UP000738376">
    <property type="component" value="Unassembled WGS sequence"/>
</dbReference>
<keyword evidence="4" id="KW-1185">Reference proteome</keyword>
<gene>
    <name evidence="3" type="ORF">HC246_21570</name>
</gene>
<keyword evidence="1" id="KW-0812">Transmembrane</keyword>
<dbReference type="RefSeq" id="WP_169365483.1">
    <property type="nucleotide sequence ID" value="NZ_JAAVJL010000003.1"/>
</dbReference>
<keyword evidence="1" id="KW-1133">Transmembrane helix</keyword>
<dbReference type="EMBL" id="JAAVJL010000003">
    <property type="protein sequence ID" value="NMF60543.1"/>
    <property type="molecule type" value="Genomic_DNA"/>
</dbReference>
<reference evidence="3 4" key="1">
    <citation type="submission" date="2020-03" db="EMBL/GenBank/DDBJ databases">
        <title>Draft Genome Sequence of 2-Methylisoborneol Producing Pseudanabaena yagii Strain GIHE-NHR1 Isolated from North Han River in South Korea.</title>
        <authorList>
            <person name="Jeong J."/>
        </authorList>
    </citation>
    <scope>NUCLEOTIDE SEQUENCE [LARGE SCALE GENOMIC DNA]</scope>
    <source>
        <strain evidence="3 4">GIHE-NHR1</strain>
    </source>
</reference>
<proteinExistence type="predicted"/>
<organism evidence="3 4">
    <name type="scientific">Pseudanabaena yagii GIHE-NHR1</name>
    <dbReference type="NCBI Taxonomy" id="2722753"/>
    <lineage>
        <taxon>Bacteria</taxon>
        <taxon>Bacillati</taxon>
        <taxon>Cyanobacteriota</taxon>
        <taxon>Cyanophyceae</taxon>
        <taxon>Pseudanabaenales</taxon>
        <taxon>Pseudanabaenaceae</taxon>
        <taxon>Pseudanabaena</taxon>
        <taxon>Pseudanabaena yagii</taxon>
    </lineage>
</organism>
<sequence>MFSKSKLFILSIFIVLFLCIASPVLAQESGGEGGNKQTPVQVIVQIVITAIALSILNKFDLP</sequence>
<evidence type="ECO:0000313" key="3">
    <source>
        <dbReference type="EMBL" id="NMF60543.1"/>
    </source>
</evidence>